<dbReference type="GO" id="GO:0051123">
    <property type="term" value="P:RNA polymerase II preinitiation complex assembly"/>
    <property type="evidence" value="ECO:0007669"/>
    <property type="project" value="TreeGrafter"/>
</dbReference>
<dbReference type="PANTHER" id="PTHR12228:SF0">
    <property type="entry name" value="TATA-BOX BINDING PROTEIN ASSOCIATED FACTOR 7"/>
    <property type="match status" value="1"/>
</dbReference>
<keyword evidence="5" id="KW-0539">Nucleus</keyword>
<dbReference type="Proteomes" id="UP000070444">
    <property type="component" value="Unassembled WGS sequence"/>
</dbReference>
<feature type="compositionally biased region" description="Acidic residues" evidence="6">
    <location>
        <begin position="255"/>
        <end position="269"/>
    </location>
</feature>
<feature type="region of interest" description="Disordered" evidence="6">
    <location>
        <begin position="22"/>
        <end position="48"/>
    </location>
</feature>
<dbReference type="InterPro" id="IPR006751">
    <property type="entry name" value="TAFII55_prot_cons_reg"/>
</dbReference>
<keyword evidence="3" id="KW-0805">Transcription regulation</keyword>
<keyword evidence="9" id="KW-1185">Reference proteome</keyword>
<dbReference type="STRING" id="796925.A0A137P192"/>
<evidence type="ECO:0000256" key="3">
    <source>
        <dbReference type="ARBA" id="ARBA00023015"/>
    </source>
</evidence>
<keyword evidence="4" id="KW-0804">Transcription</keyword>
<proteinExistence type="inferred from homology"/>
<accession>A0A137P192</accession>
<dbReference type="OrthoDB" id="153872at2759"/>
<dbReference type="CDD" id="cd08047">
    <property type="entry name" value="TAF7"/>
    <property type="match status" value="1"/>
</dbReference>
<dbReference type="SMART" id="SM01370">
    <property type="entry name" value="TAFII55_N"/>
    <property type="match status" value="1"/>
</dbReference>
<feature type="compositionally biased region" description="Basic and acidic residues" evidence="6">
    <location>
        <begin position="327"/>
        <end position="337"/>
    </location>
</feature>
<dbReference type="GO" id="GO:0016251">
    <property type="term" value="F:RNA polymerase II general transcription initiation factor activity"/>
    <property type="evidence" value="ECO:0007669"/>
    <property type="project" value="TreeGrafter"/>
</dbReference>
<dbReference type="EMBL" id="KQ964563">
    <property type="protein sequence ID" value="KXN68728.1"/>
    <property type="molecule type" value="Genomic_DNA"/>
</dbReference>
<protein>
    <recommendedName>
        <fullName evidence="7">TAFII55 protein conserved region domain-containing protein</fullName>
    </recommendedName>
</protein>
<evidence type="ECO:0000256" key="6">
    <source>
        <dbReference type="SAM" id="MobiDB-lite"/>
    </source>
</evidence>
<comment type="similarity">
    <text evidence="2">Belongs to the TAF7 family.</text>
</comment>
<evidence type="ECO:0000313" key="8">
    <source>
        <dbReference type="EMBL" id="KXN68728.1"/>
    </source>
</evidence>
<reference evidence="8 9" key="1">
    <citation type="journal article" date="2015" name="Genome Biol. Evol.">
        <title>Phylogenomic analyses indicate that early fungi evolved digesting cell walls of algal ancestors of land plants.</title>
        <authorList>
            <person name="Chang Y."/>
            <person name="Wang S."/>
            <person name="Sekimoto S."/>
            <person name="Aerts A.L."/>
            <person name="Choi C."/>
            <person name="Clum A."/>
            <person name="LaButti K.M."/>
            <person name="Lindquist E.A."/>
            <person name="Yee Ngan C."/>
            <person name="Ohm R.A."/>
            <person name="Salamov A.A."/>
            <person name="Grigoriev I.V."/>
            <person name="Spatafora J.W."/>
            <person name="Berbee M.L."/>
        </authorList>
    </citation>
    <scope>NUCLEOTIDE SEQUENCE [LARGE SCALE GENOMIC DNA]</scope>
    <source>
        <strain evidence="8 9">NRRL 28638</strain>
    </source>
</reference>
<evidence type="ECO:0000259" key="7">
    <source>
        <dbReference type="SMART" id="SM01370"/>
    </source>
</evidence>
<feature type="domain" description="TAFII55 protein conserved region" evidence="7">
    <location>
        <begin position="76"/>
        <end position="221"/>
    </location>
</feature>
<comment type="subcellular location">
    <subcellularLocation>
        <location evidence="1">Nucleus</location>
    </subcellularLocation>
</comment>
<evidence type="ECO:0000313" key="9">
    <source>
        <dbReference type="Proteomes" id="UP000070444"/>
    </source>
</evidence>
<gene>
    <name evidence="8" type="ORF">CONCODRAFT_72043</name>
</gene>
<dbReference type="InterPro" id="IPR037817">
    <property type="entry name" value="TAF7"/>
</dbReference>
<evidence type="ECO:0000256" key="5">
    <source>
        <dbReference type="ARBA" id="ARBA00023242"/>
    </source>
</evidence>
<dbReference type="PANTHER" id="PTHR12228">
    <property type="entry name" value="TRANSCRIPTION INITIATION FACTOR TFIID 55 KD SUBUNIT-RELATED"/>
    <property type="match status" value="1"/>
</dbReference>
<evidence type="ECO:0000256" key="2">
    <source>
        <dbReference type="ARBA" id="ARBA00009368"/>
    </source>
</evidence>
<evidence type="ECO:0000256" key="1">
    <source>
        <dbReference type="ARBA" id="ARBA00004123"/>
    </source>
</evidence>
<dbReference type="OMA" id="NESDEHH"/>
<feature type="compositionally biased region" description="Acidic residues" evidence="6">
    <location>
        <begin position="300"/>
        <end position="326"/>
    </location>
</feature>
<dbReference type="Pfam" id="PF04658">
    <property type="entry name" value="TAFII55_N"/>
    <property type="match status" value="1"/>
</dbReference>
<organism evidence="8 9">
    <name type="scientific">Conidiobolus coronatus (strain ATCC 28846 / CBS 209.66 / NRRL 28638)</name>
    <name type="common">Delacroixia coronata</name>
    <dbReference type="NCBI Taxonomy" id="796925"/>
    <lineage>
        <taxon>Eukaryota</taxon>
        <taxon>Fungi</taxon>
        <taxon>Fungi incertae sedis</taxon>
        <taxon>Zoopagomycota</taxon>
        <taxon>Entomophthoromycotina</taxon>
        <taxon>Entomophthoromycetes</taxon>
        <taxon>Entomophthorales</taxon>
        <taxon>Ancylistaceae</taxon>
        <taxon>Conidiobolus</taxon>
    </lineage>
</organism>
<feature type="region of interest" description="Disordered" evidence="6">
    <location>
        <begin position="251"/>
        <end position="337"/>
    </location>
</feature>
<dbReference type="AlphaFoldDB" id="A0A137P192"/>
<evidence type="ECO:0000256" key="4">
    <source>
        <dbReference type="ARBA" id="ARBA00023163"/>
    </source>
</evidence>
<name>A0A137P192_CONC2</name>
<dbReference type="GO" id="GO:0005669">
    <property type="term" value="C:transcription factor TFIID complex"/>
    <property type="evidence" value="ECO:0007669"/>
    <property type="project" value="InterPro"/>
</dbReference>
<sequence length="386" mass="44166">MNPSAIPDPNLKKVRIKDPKAAVIGPDGKPIRGSGGVRAKRRSKKQRELEAEKNKILLKISTKKLNEDELDIDFVPEEHTILRVPNSLAPKLKELVDKREALENVKLEFQEDRKGTFIFDDKTYSTRLVDLPCIIESHKTIDSKNLYKIADISQMLVIQDSGNAPSKPMNPDEPYLWPDGITPPLKNTRKRRFRKRTTKQIGETVEAELEKLLEEDLHAIDVVYDLHEVADYDSDNESAIARSIRDELESHIDMDDPSDVQFLDDDEDDRNILRSDTNAPSGDEAEVVMSDAQSSAQNQAEEDDDDDDDDDDDTSEDEDEEDDEDAVEKARLRDTISNMEKDIEKKVQELTRITNPIIRKRFEDTIGKQRALMAEYQEQLDSYSQK</sequence>